<protein>
    <submittedName>
        <fullName evidence="1">Uncharacterized protein</fullName>
    </submittedName>
</protein>
<dbReference type="Proteomes" id="UP000827892">
    <property type="component" value="Chromosome IV"/>
</dbReference>
<evidence type="ECO:0000313" key="2">
    <source>
        <dbReference type="Proteomes" id="UP000827892"/>
    </source>
</evidence>
<dbReference type="AlphaFoldDB" id="A0AAE9AGL7"/>
<name>A0AAE9AGL7_CAEBR</name>
<proteinExistence type="predicted"/>
<sequence>MSKLLRIKMHYKKVSFVPSRRILATSSVKPAFLLPDEAIVSLSYEFNGTVVHCEMNEKGTAFLLPDNYSHLKFSVESNKASGRPSTSAGATSRKRQMIDREVESILLDGDLAFRISQHAWYYTKGDNLKRSAIPVAKYLSITYRRGENKNLVEGDSIKLFSYKNQQVVVDTRVVLVHDAHDLVVLQSESAELCDRNLFLEEVEPKKGMKSVLMSCSVIRGDASHLSFSTGTISSDISSRMRFLGSSSSYEGNTGGSCWSEDGKLIGMQVEADTTDSNGRQAFPSHQFVH</sequence>
<gene>
    <name evidence="1" type="ORF">L3Y34_003770</name>
</gene>
<dbReference type="EMBL" id="CP090894">
    <property type="protein sequence ID" value="ULT94518.1"/>
    <property type="molecule type" value="Genomic_DNA"/>
</dbReference>
<reference evidence="1 2" key="1">
    <citation type="submission" date="2022-05" db="EMBL/GenBank/DDBJ databases">
        <title>Chromosome-level reference genomes for two strains of Caenorhabditis briggsae: an improved platform for comparative genomics.</title>
        <authorList>
            <person name="Stevens L."/>
            <person name="Andersen E.C."/>
        </authorList>
    </citation>
    <scope>NUCLEOTIDE SEQUENCE [LARGE SCALE GENOMIC DNA]</scope>
    <source>
        <strain evidence="1">QX1410_ONT</strain>
        <tissue evidence="1">Whole-organism</tissue>
    </source>
</reference>
<accession>A0AAE9AGL7</accession>
<organism evidence="1 2">
    <name type="scientific">Caenorhabditis briggsae</name>
    <dbReference type="NCBI Taxonomy" id="6238"/>
    <lineage>
        <taxon>Eukaryota</taxon>
        <taxon>Metazoa</taxon>
        <taxon>Ecdysozoa</taxon>
        <taxon>Nematoda</taxon>
        <taxon>Chromadorea</taxon>
        <taxon>Rhabditida</taxon>
        <taxon>Rhabditina</taxon>
        <taxon>Rhabditomorpha</taxon>
        <taxon>Rhabditoidea</taxon>
        <taxon>Rhabditidae</taxon>
        <taxon>Peloderinae</taxon>
        <taxon>Caenorhabditis</taxon>
    </lineage>
</organism>
<evidence type="ECO:0000313" key="1">
    <source>
        <dbReference type="EMBL" id="ULT94518.1"/>
    </source>
</evidence>